<dbReference type="InterPro" id="IPR050465">
    <property type="entry name" value="UPF0194_transport"/>
</dbReference>
<dbReference type="PANTHER" id="PTHR32347:SF23">
    <property type="entry name" value="BLL5650 PROTEIN"/>
    <property type="match status" value="1"/>
</dbReference>
<accession>A0A1S1H8Z4</accession>
<dbReference type="Gene3D" id="2.40.420.20">
    <property type="match status" value="1"/>
</dbReference>
<feature type="coiled-coil region" evidence="4">
    <location>
        <begin position="230"/>
        <end position="257"/>
    </location>
</feature>
<comment type="caution">
    <text evidence="8">The sequence shown here is derived from an EMBL/GenBank/DDBJ whole genome shotgun (WGS) entry which is preliminary data.</text>
</comment>
<evidence type="ECO:0000256" key="5">
    <source>
        <dbReference type="SAM" id="MobiDB-lite"/>
    </source>
</evidence>
<proteinExistence type="inferred from homology"/>
<gene>
    <name evidence="8" type="primary">macA_1</name>
    <name evidence="8" type="ORF">BHE75_00085</name>
</gene>
<dbReference type="NCBIfam" id="TIGR01730">
    <property type="entry name" value="RND_mfp"/>
    <property type="match status" value="1"/>
</dbReference>
<evidence type="ECO:0000259" key="7">
    <source>
        <dbReference type="Pfam" id="PF25975"/>
    </source>
</evidence>
<evidence type="ECO:0000313" key="9">
    <source>
        <dbReference type="Proteomes" id="UP000179467"/>
    </source>
</evidence>
<feature type="transmembrane region" description="Helical" evidence="6">
    <location>
        <begin position="39"/>
        <end position="57"/>
    </location>
</feature>
<dbReference type="Pfam" id="PF25975">
    <property type="entry name" value="CzcB_C"/>
    <property type="match status" value="1"/>
</dbReference>
<keyword evidence="6" id="KW-0812">Transmembrane</keyword>
<protein>
    <submittedName>
        <fullName evidence="8">Macrolide export protein MacA</fullName>
    </submittedName>
</protein>
<comment type="subcellular location">
    <subcellularLocation>
        <location evidence="1">Cell envelope</location>
    </subcellularLocation>
</comment>
<comment type="similarity">
    <text evidence="2">Belongs to the membrane fusion protein (MFP) (TC 8.A.1) family.</text>
</comment>
<evidence type="ECO:0000256" key="3">
    <source>
        <dbReference type="ARBA" id="ARBA00023054"/>
    </source>
</evidence>
<evidence type="ECO:0000256" key="6">
    <source>
        <dbReference type="SAM" id="Phobius"/>
    </source>
</evidence>
<evidence type="ECO:0000256" key="4">
    <source>
        <dbReference type="SAM" id="Coils"/>
    </source>
</evidence>
<evidence type="ECO:0000313" key="8">
    <source>
        <dbReference type="EMBL" id="OHT18116.1"/>
    </source>
</evidence>
<evidence type="ECO:0000256" key="1">
    <source>
        <dbReference type="ARBA" id="ARBA00004196"/>
    </source>
</evidence>
<dbReference type="Proteomes" id="UP000179467">
    <property type="component" value="Unassembled WGS sequence"/>
</dbReference>
<reference evidence="8 9" key="1">
    <citation type="submission" date="2016-09" db="EMBL/GenBank/DDBJ databases">
        <title>Metabolic pathway, cell adaptation mechanisms and a novel monoxygenase revealed through proteogenomic-transcription analysis of a Sphingomonas haloaromaticamans strain degrading the fungicide ortho-phenylphenol.</title>
        <authorList>
            <person name="Perruchon C."/>
            <person name="Papadopoulou E.S."/>
            <person name="Rousidou C."/>
            <person name="Vasileiadis S."/>
            <person name="Tanou G."/>
            <person name="Amoutzias G."/>
            <person name="Molassiotis A."/>
            <person name="Karpouzas D.G."/>
        </authorList>
    </citation>
    <scope>NUCLEOTIDE SEQUENCE [LARGE SCALE GENOMIC DNA]</scope>
    <source>
        <strain evidence="8 9">P3</strain>
    </source>
</reference>
<name>A0A1S1H8Z4_9SPHN</name>
<dbReference type="GO" id="GO:0030313">
    <property type="term" value="C:cell envelope"/>
    <property type="evidence" value="ECO:0007669"/>
    <property type="project" value="UniProtKB-SubCell"/>
</dbReference>
<dbReference type="AlphaFoldDB" id="A0A1S1H8Z4"/>
<dbReference type="PANTHER" id="PTHR32347">
    <property type="entry name" value="EFFLUX SYSTEM COMPONENT YKNX-RELATED"/>
    <property type="match status" value="1"/>
</dbReference>
<keyword evidence="6" id="KW-0472">Membrane</keyword>
<dbReference type="GO" id="GO:0022857">
    <property type="term" value="F:transmembrane transporter activity"/>
    <property type="evidence" value="ECO:0007669"/>
    <property type="project" value="InterPro"/>
</dbReference>
<dbReference type="EMBL" id="MIPT01000001">
    <property type="protein sequence ID" value="OHT18116.1"/>
    <property type="molecule type" value="Genomic_DNA"/>
</dbReference>
<dbReference type="Gene3D" id="1.10.287.470">
    <property type="entry name" value="Helix hairpin bin"/>
    <property type="match status" value="1"/>
</dbReference>
<dbReference type="InterPro" id="IPR058649">
    <property type="entry name" value="CzcB_C"/>
</dbReference>
<sequence>MPVVTLKSSDAGDTAATPPSGGAMDRIVERKRLPARIKIGLCAAAGAVVLAGAWWLAPSGSSQTVAASHVAIGEVRQGVFEDFLPLRARVTPLVTVYLDAVEGGRVEKVLVEDGATVIQGQLLAVLSNADLQLSVLARQTEVTEQLNNMRSQELALERNRLDNQRAIIESDAAAAKAHRQYEREAALVEKGWVAKKTFADTAEDYNFQQRRAKVLRVAQATDERLQSQQLAQLRRSAESLQTSLAIANANLDALNLRAPVSGQLTAFSIQVGQSMKQGERLGQIDSPGRNKLVAGVDEFYLGRIQPGQTAVLDHGGKPYRLKVAKIYPQVRDGQFEVDLQFVGPEPAGIQRGQGLQAKLTLSDPAPARIIPNGAFYNDTGGAWVFVVSPDGRSAEKRSVRLGRRNSDFIEVLDGLEPGERIVTSPYTGLTDKARLDLSDKD</sequence>
<dbReference type="GO" id="GO:0016020">
    <property type="term" value="C:membrane"/>
    <property type="evidence" value="ECO:0007669"/>
    <property type="project" value="InterPro"/>
</dbReference>
<evidence type="ECO:0000256" key="2">
    <source>
        <dbReference type="ARBA" id="ARBA00009477"/>
    </source>
</evidence>
<dbReference type="InterPro" id="IPR006143">
    <property type="entry name" value="RND_pump_MFP"/>
</dbReference>
<feature type="region of interest" description="Disordered" evidence="5">
    <location>
        <begin position="1"/>
        <end position="23"/>
    </location>
</feature>
<dbReference type="Gene3D" id="2.40.50.100">
    <property type="match status" value="1"/>
</dbReference>
<dbReference type="RefSeq" id="WP_070935321.1">
    <property type="nucleotide sequence ID" value="NZ_MIPT01000001.1"/>
</dbReference>
<feature type="domain" description="CzcB-like C-terminal circularly permuted SH3-like" evidence="7">
    <location>
        <begin position="379"/>
        <end position="423"/>
    </location>
</feature>
<keyword evidence="6" id="KW-1133">Transmembrane helix</keyword>
<keyword evidence="9" id="KW-1185">Reference proteome</keyword>
<organism evidence="8 9">
    <name type="scientific">Edaphosphingomonas haloaromaticamans</name>
    <dbReference type="NCBI Taxonomy" id="653954"/>
    <lineage>
        <taxon>Bacteria</taxon>
        <taxon>Pseudomonadati</taxon>
        <taxon>Pseudomonadota</taxon>
        <taxon>Alphaproteobacteria</taxon>
        <taxon>Sphingomonadales</taxon>
        <taxon>Rhizorhabdaceae</taxon>
        <taxon>Edaphosphingomonas</taxon>
    </lineage>
</organism>
<dbReference type="OrthoDB" id="1957187at2"/>
<keyword evidence="3 4" id="KW-0175">Coiled coil</keyword>